<feature type="signal peptide" evidence="1">
    <location>
        <begin position="1"/>
        <end position="24"/>
    </location>
</feature>
<reference evidence="3" key="1">
    <citation type="journal article" date="2019" name="Int. J. Syst. Evol. Microbiol.">
        <title>The Global Catalogue of Microorganisms (GCM) 10K type strain sequencing project: providing services to taxonomists for standard genome sequencing and annotation.</title>
        <authorList>
            <consortium name="The Broad Institute Genomics Platform"/>
            <consortium name="The Broad Institute Genome Sequencing Center for Infectious Disease"/>
            <person name="Wu L."/>
            <person name="Ma J."/>
        </authorList>
    </citation>
    <scope>NUCLEOTIDE SEQUENCE [LARGE SCALE GENOMIC DNA]</scope>
    <source>
        <strain evidence="3">JCM 17388</strain>
    </source>
</reference>
<comment type="caution">
    <text evidence="2">The sequence shown here is derived from an EMBL/GenBank/DDBJ whole genome shotgun (WGS) entry which is preliminary data.</text>
</comment>
<dbReference type="EMBL" id="BAABAQ010000007">
    <property type="protein sequence ID" value="GAA4195056.1"/>
    <property type="molecule type" value="Genomic_DNA"/>
</dbReference>
<evidence type="ECO:0000313" key="3">
    <source>
        <dbReference type="Proteomes" id="UP001501251"/>
    </source>
</evidence>
<sequence length="134" mass="14239">MGKLKYAAATLLLSAALSTSPAHADDPGTGSGSGDVSTLGTCTDFGITLCGVIYNHFGSNASLRVTNNWIGTPDNWVWVPPGKSSKDVGVVDADGFFIYTDCPGKDAVNPWLKYPGPKWYKVTDIEHTRVIVTC</sequence>
<evidence type="ECO:0000256" key="1">
    <source>
        <dbReference type="SAM" id="SignalP"/>
    </source>
</evidence>
<dbReference type="RefSeq" id="WP_344919496.1">
    <property type="nucleotide sequence ID" value="NZ_BAABAQ010000007.1"/>
</dbReference>
<proteinExistence type="predicted"/>
<gene>
    <name evidence="2" type="ORF">GCM10022252_40320</name>
</gene>
<keyword evidence="1" id="KW-0732">Signal</keyword>
<dbReference type="Proteomes" id="UP001501251">
    <property type="component" value="Unassembled WGS sequence"/>
</dbReference>
<evidence type="ECO:0000313" key="2">
    <source>
        <dbReference type="EMBL" id="GAA4195056.1"/>
    </source>
</evidence>
<evidence type="ECO:0008006" key="4">
    <source>
        <dbReference type="Google" id="ProtNLM"/>
    </source>
</evidence>
<protein>
    <recommendedName>
        <fullName evidence="4">Secreted protein</fullName>
    </recommendedName>
</protein>
<feature type="chain" id="PRO_5045472695" description="Secreted protein" evidence="1">
    <location>
        <begin position="25"/>
        <end position="134"/>
    </location>
</feature>
<name>A0ABP8B119_9ACTN</name>
<accession>A0ABP8B119</accession>
<keyword evidence="3" id="KW-1185">Reference proteome</keyword>
<organism evidence="2 3">
    <name type="scientific">Streptosporangium oxazolinicum</name>
    <dbReference type="NCBI Taxonomy" id="909287"/>
    <lineage>
        <taxon>Bacteria</taxon>
        <taxon>Bacillati</taxon>
        <taxon>Actinomycetota</taxon>
        <taxon>Actinomycetes</taxon>
        <taxon>Streptosporangiales</taxon>
        <taxon>Streptosporangiaceae</taxon>
        <taxon>Streptosporangium</taxon>
    </lineage>
</organism>